<dbReference type="Proteomes" id="UP001152622">
    <property type="component" value="Chromosome 14"/>
</dbReference>
<evidence type="ECO:0000256" key="1">
    <source>
        <dbReference type="SAM" id="MobiDB-lite"/>
    </source>
</evidence>
<protein>
    <submittedName>
        <fullName evidence="2">Uncharacterized protein</fullName>
    </submittedName>
</protein>
<reference evidence="2" key="1">
    <citation type="journal article" date="2023" name="Science">
        <title>Genome structures resolve the early diversification of teleost fishes.</title>
        <authorList>
            <person name="Parey E."/>
            <person name="Louis A."/>
            <person name="Montfort J."/>
            <person name="Bouchez O."/>
            <person name="Roques C."/>
            <person name="Iampietro C."/>
            <person name="Lluch J."/>
            <person name="Castinel A."/>
            <person name="Donnadieu C."/>
            <person name="Desvignes T."/>
            <person name="Floi Bucao C."/>
            <person name="Jouanno E."/>
            <person name="Wen M."/>
            <person name="Mejri S."/>
            <person name="Dirks R."/>
            <person name="Jansen H."/>
            <person name="Henkel C."/>
            <person name="Chen W.J."/>
            <person name="Zahm M."/>
            <person name="Cabau C."/>
            <person name="Klopp C."/>
            <person name="Thompson A.W."/>
            <person name="Robinson-Rechavi M."/>
            <person name="Braasch I."/>
            <person name="Lecointre G."/>
            <person name="Bobe J."/>
            <person name="Postlethwait J.H."/>
            <person name="Berthelot C."/>
            <person name="Roest Crollius H."/>
            <person name="Guiguen Y."/>
        </authorList>
    </citation>
    <scope>NUCLEOTIDE SEQUENCE</scope>
    <source>
        <strain evidence="2">WJC10195</strain>
    </source>
</reference>
<accession>A0A9Q1EQG9</accession>
<proteinExistence type="predicted"/>
<organism evidence="2 3">
    <name type="scientific">Synaphobranchus kaupii</name>
    <name type="common">Kaup's arrowtooth eel</name>
    <dbReference type="NCBI Taxonomy" id="118154"/>
    <lineage>
        <taxon>Eukaryota</taxon>
        <taxon>Metazoa</taxon>
        <taxon>Chordata</taxon>
        <taxon>Craniata</taxon>
        <taxon>Vertebrata</taxon>
        <taxon>Euteleostomi</taxon>
        <taxon>Actinopterygii</taxon>
        <taxon>Neopterygii</taxon>
        <taxon>Teleostei</taxon>
        <taxon>Anguilliformes</taxon>
        <taxon>Synaphobranchidae</taxon>
        <taxon>Synaphobranchus</taxon>
    </lineage>
</organism>
<evidence type="ECO:0000313" key="2">
    <source>
        <dbReference type="EMBL" id="KAJ8343105.1"/>
    </source>
</evidence>
<sequence length="97" mass="10832">MKVHNTSTQPSQPSRSAVSRMKPVANDVGVRQWSNHTLFLERESQMKTLTICWRVNSREDLHTDFSLESCVIGLLSGASYGISEVDLCGLYLFLSVA</sequence>
<gene>
    <name evidence="2" type="ORF">SKAU_G00330330</name>
</gene>
<keyword evidence="3" id="KW-1185">Reference proteome</keyword>
<feature type="region of interest" description="Disordered" evidence="1">
    <location>
        <begin position="1"/>
        <end position="23"/>
    </location>
</feature>
<evidence type="ECO:0000313" key="3">
    <source>
        <dbReference type="Proteomes" id="UP001152622"/>
    </source>
</evidence>
<comment type="caution">
    <text evidence="2">The sequence shown here is derived from an EMBL/GenBank/DDBJ whole genome shotgun (WGS) entry which is preliminary data.</text>
</comment>
<dbReference type="AlphaFoldDB" id="A0A9Q1EQG9"/>
<feature type="compositionally biased region" description="Polar residues" evidence="1">
    <location>
        <begin position="1"/>
        <end position="17"/>
    </location>
</feature>
<dbReference type="EMBL" id="JAINUF010000014">
    <property type="protein sequence ID" value="KAJ8343105.1"/>
    <property type="molecule type" value="Genomic_DNA"/>
</dbReference>
<name>A0A9Q1EQG9_SYNKA</name>